<dbReference type="SUPFAM" id="SSF49899">
    <property type="entry name" value="Concanavalin A-like lectins/glucanases"/>
    <property type="match status" value="1"/>
</dbReference>
<feature type="domain" description="DUF4347" evidence="1">
    <location>
        <begin position="2"/>
        <end position="71"/>
    </location>
</feature>
<accession>A0AAU8JL90</accession>
<dbReference type="RefSeq" id="WP_190880087.1">
    <property type="nucleotide sequence ID" value="NZ_CP159837.1"/>
</dbReference>
<sequence>MGCQIANESNPKNQDFLYQLAALTNAKIVASKNLTGSAKLGGDWALEFKPGEIPDSLAFELPIIQAYSGILAATYVAEIFNGSIPQGEWIFGSGLRSQPPKLTAAPAGLIPGFPGLEGTGQDAEGFGVLRLTNNSTFQSAFAINNTPFPSGAGLKITFDLFAYGGSPNYAGDGFSFFLIDGTASPTTAGAFGGSLGYAQKQTSSTNPTLIPGLVGGYLGVGFDEFGNFSNDNELRVGRSPTLSTNAGGIATGRIPDSVAIRGSQSTQYRYLAGTPDLKTINLPNPA</sequence>
<proteinExistence type="predicted"/>
<evidence type="ECO:0000313" key="2">
    <source>
        <dbReference type="EMBL" id="XCM40068.1"/>
    </source>
</evidence>
<name>A0AAU8JL90_9CYAN</name>
<dbReference type="Gene3D" id="2.60.120.200">
    <property type="match status" value="1"/>
</dbReference>
<dbReference type="EMBL" id="CP159837">
    <property type="protein sequence ID" value="XCM40068.1"/>
    <property type="molecule type" value="Genomic_DNA"/>
</dbReference>
<gene>
    <name evidence="2" type="ORF">ABWT76_000720</name>
</gene>
<protein>
    <submittedName>
        <fullName evidence="2">DUF4347 domain-containing protein</fullName>
    </submittedName>
</protein>
<dbReference type="InterPro" id="IPR025592">
    <property type="entry name" value="DUF4347"/>
</dbReference>
<evidence type="ECO:0000259" key="1">
    <source>
        <dbReference type="Pfam" id="PF14252"/>
    </source>
</evidence>
<dbReference type="InterPro" id="IPR013320">
    <property type="entry name" value="ConA-like_dom_sf"/>
</dbReference>
<reference evidence="2" key="1">
    <citation type="submission" date="2024-07" db="EMBL/GenBank/DDBJ databases">
        <authorList>
            <person name="Kim Y.J."/>
            <person name="Jeong J.Y."/>
        </authorList>
    </citation>
    <scope>NUCLEOTIDE SEQUENCE</scope>
    <source>
        <strain evidence="2">GIHE-MW2</strain>
    </source>
</reference>
<dbReference type="AlphaFoldDB" id="A0AAU8JL90"/>
<organism evidence="2">
    <name type="scientific">Planktothricoides raciborskii GIHE-MW2</name>
    <dbReference type="NCBI Taxonomy" id="2792601"/>
    <lineage>
        <taxon>Bacteria</taxon>
        <taxon>Bacillati</taxon>
        <taxon>Cyanobacteriota</taxon>
        <taxon>Cyanophyceae</taxon>
        <taxon>Oscillatoriophycideae</taxon>
        <taxon>Oscillatoriales</taxon>
        <taxon>Oscillatoriaceae</taxon>
        <taxon>Planktothricoides</taxon>
    </lineage>
</organism>
<dbReference type="Pfam" id="PF14252">
    <property type="entry name" value="DUF4347"/>
    <property type="match status" value="1"/>
</dbReference>